<sequence>MIKYEDTVGLDELDNEPFKQAVKLGLEKKIKLYGMSTRFEVGLVPLYVGQIAHIKMNHPEKSVVTIDGNTTQLYISSDYANSWLNQGRAIKASLDDLRIQKSDLAKLSTSPTIKSVELLSIEEDNLLSKCTYWQDFKSKVELAVKKFPSWKDSRLKPSAKIAKETEFSEWLKKLTGLQTREITIIKKVLTEVFEEL</sequence>
<gene>
    <name evidence="1" type="ORF">O6C86_01570</name>
</gene>
<dbReference type="Proteomes" id="UP001071279">
    <property type="component" value="Unassembled WGS sequence"/>
</dbReference>
<organism evidence="1 2">
    <name type="scientific">Legionella pneumophila</name>
    <dbReference type="NCBI Taxonomy" id="446"/>
    <lineage>
        <taxon>Bacteria</taxon>
        <taxon>Pseudomonadati</taxon>
        <taxon>Pseudomonadota</taxon>
        <taxon>Gammaproteobacteria</taxon>
        <taxon>Legionellales</taxon>
        <taxon>Legionellaceae</taxon>
        <taxon>Legionella</taxon>
    </lineage>
</organism>
<dbReference type="EMBL" id="JAPXIC010000003">
    <property type="protein sequence ID" value="MCZ4717906.1"/>
    <property type="molecule type" value="Genomic_DNA"/>
</dbReference>
<reference evidence="1" key="1">
    <citation type="submission" date="2022-12" db="EMBL/GenBank/DDBJ databases">
        <title>Comparative genomics of Legionella pneumophila isolates from the West Bank and Germany support molecular epidemiology of Legionnaires disease.</title>
        <authorList>
            <person name="Zayed A.R."/>
            <person name="Bitar D.M."/>
            <person name="Steinert M."/>
            <person name="Lueck C."/>
            <person name="Brettar I."/>
            <person name="Hoefle M.G."/>
            <person name="Bunk B."/>
        </authorList>
    </citation>
    <scope>NUCLEOTIDE SEQUENCE</scope>
    <source>
        <strain evidence="1">H23</strain>
    </source>
</reference>
<proteinExistence type="predicted"/>
<comment type="caution">
    <text evidence="1">The sequence shown here is derived from an EMBL/GenBank/DDBJ whole genome shotgun (WGS) entry which is preliminary data.</text>
</comment>
<evidence type="ECO:0000313" key="2">
    <source>
        <dbReference type="Proteomes" id="UP001071279"/>
    </source>
</evidence>
<accession>A0AAP3HCR0</accession>
<protein>
    <submittedName>
        <fullName evidence="1">Uncharacterized protein</fullName>
    </submittedName>
</protein>
<name>A0AAP3HCR0_LEGPN</name>
<evidence type="ECO:0000313" key="1">
    <source>
        <dbReference type="EMBL" id="MCZ4717906.1"/>
    </source>
</evidence>
<dbReference type="RefSeq" id="WP_269565253.1">
    <property type="nucleotide sequence ID" value="NZ_CP114576.1"/>
</dbReference>
<dbReference type="AlphaFoldDB" id="A0AAP3HCR0"/>